<organism evidence="4 5">
    <name type="scientific">Paraburkholderia terrae</name>
    <dbReference type="NCBI Taxonomy" id="311230"/>
    <lineage>
        <taxon>Bacteria</taxon>
        <taxon>Pseudomonadati</taxon>
        <taxon>Pseudomonadota</taxon>
        <taxon>Betaproteobacteria</taxon>
        <taxon>Burkholderiales</taxon>
        <taxon>Burkholderiaceae</taxon>
        <taxon>Paraburkholderia</taxon>
    </lineage>
</organism>
<evidence type="ECO:0000259" key="3">
    <source>
        <dbReference type="PROSITE" id="PS50110"/>
    </source>
</evidence>
<dbReference type="SUPFAM" id="SSF52172">
    <property type="entry name" value="CheY-like"/>
    <property type="match status" value="1"/>
</dbReference>
<keyword evidence="5" id="KW-1185">Reference proteome</keyword>
<gene>
    <name evidence="4" type="ORF">PTKU64_84610</name>
</gene>
<dbReference type="Pfam" id="PF00072">
    <property type="entry name" value="Response_reg"/>
    <property type="match status" value="1"/>
</dbReference>
<accession>A0ABM7U1G4</accession>
<proteinExistence type="predicted"/>
<dbReference type="Proteomes" id="UP001319874">
    <property type="component" value="Chromosome 4"/>
</dbReference>
<feature type="domain" description="Response regulatory" evidence="3">
    <location>
        <begin position="8"/>
        <end position="124"/>
    </location>
</feature>
<evidence type="ECO:0000256" key="1">
    <source>
        <dbReference type="ARBA" id="ARBA00022553"/>
    </source>
</evidence>
<dbReference type="PANTHER" id="PTHR44591">
    <property type="entry name" value="STRESS RESPONSE REGULATOR PROTEIN 1"/>
    <property type="match status" value="1"/>
</dbReference>
<evidence type="ECO:0000256" key="2">
    <source>
        <dbReference type="PROSITE-ProRule" id="PRU00169"/>
    </source>
</evidence>
<dbReference type="InterPro" id="IPR001789">
    <property type="entry name" value="Sig_transdc_resp-reg_receiver"/>
</dbReference>
<dbReference type="InterPro" id="IPR050595">
    <property type="entry name" value="Bact_response_regulator"/>
</dbReference>
<dbReference type="RefSeq" id="WP_229517785.1">
    <property type="nucleotide sequence ID" value="NZ_AP024958.1"/>
</dbReference>
<dbReference type="InterPro" id="IPR011006">
    <property type="entry name" value="CheY-like_superfamily"/>
</dbReference>
<name>A0ABM7U1G4_9BURK</name>
<evidence type="ECO:0000313" key="5">
    <source>
        <dbReference type="Proteomes" id="UP001319874"/>
    </source>
</evidence>
<dbReference type="PROSITE" id="PS50110">
    <property type="entry name" value="RESPONSE_REGULATORY"/>
    <property type="match status" value="1"/>
</dbReference>
<sequence>MPTANAERVLIADDDPNLLDAYLLFFEGQGYEVRTASDGVEALGQYWAWLPAIVILDIQMPRLDGWTVAKEIRRLTDSAAPLLLAVTGLSTPSERAESIRCGFAHHFIKPAPLPDILAAIVSRPS</sequence>
<dbReference type="SMART" id="SM00448">
    <property type="entry name" value="REC"/>
    <property type="match status" value="1"/>
</dbReference>
<reference evidence="4 5" key="1">
    <citation type="journal article" date="2022" name="Front. Microbiol.">
        <title>Identification and characterization of a novel class of self-sufficient cytochrome P450 hydroxylase involved in cyclohexanecarboxylate degradation in Paraburkholderia terrae strain KU-64.</title>
        <authorList>
            <person name="Yamamoto T."/>
            <person name="Hasegawa Y."/>
            <person name="Iwaki H."/>
        </authorList>
    </citation>
    <scope>NUCLEOTIDE SEQUENCE [LARGE SCALE GENOMIC DNA]</scope>
    <source>
        <strain evidence="4 5">KU-64</strain>
    </source>
</reference>
<feature type="modified residue" description="4-aspartylphosphate" evidence="2">
    <location>
        <position position="57"/>
    </location>
</feature>
<protein>
    <recommendedName>
        <fullName evidence="3">Response regulatory domain-containing protein</fullName>
    </recommendedName>
</protein>
<dbReference type="EMBL" id="AP024958">
    <property type="protein sequence ID" value="BCZ84786.1"/>
    <property type="molecule type" value="Genomic_DNA"/>
</dbReference>
<evidence type="ECO:0000313" key="4">
    <source>
        <dbReference type="EMBL" id="BCZ84786.1"/>
    </source>
</evidence>
<keyword evidence="1 2" id="KW-0597">Phosphoprotein</keyword>
<dbReference type="Gene3D" id="3.40.50.2300">
    <property type="match status" value="1"/>
</dbReference>
<dbReference type="PANTHER" id="PTHR44591:SF3">
    <property type="entry name" value="RESPONSE REGULATORY DOMAIN-CONTAINING PROTEIN"/>
    <property type="match status" value="1"/>
</dbReference>